<sequence length="336" mass="36562">MQNRRVWTVWAALLAALLCVGLLGGCAQEAAPSAATPSPEPAQDQPEISPAAGSAMAEQRTVPLYFRMQGEALLARETRTLRIPYDKQPEAVIIEALIDGPSASLLDLVGVFNAGTRVSVSASGSTLTVILSRSFLDTPSDAPANWESDAAWRAEVLLRRRLALLSIVNAITESTQYTAVQLLVRETNDLESAGVRVPLSTFTEEVDDETALLGPVTRDEASLLTHHNTAQAILESWRARDFERMYRFVAQMDGDRPAESEFLLLLAAMPGSLSEYSLSPGSVSADGQTTILTADITRSDEGGQWRLENYPLCLTLENGLWKIPYATLLRMLEATQ</sequence>
<dbReference type="EMBL" id="DVFI01000041">
    <property type="protein sequence ID" value="HIQ62569.1"/>
    <property type="molecule type" value="Genomic_DNA"/>
</dbReference>
<comment type="caution">
    <text evidence="3">The sequence shown here is derived from an EMBL/GenBank/DDBJ whole genome shotgun (WGS) entry which is preliminary data.</text>
</comment>
<reference evidence="3" key="2">
    <citation type="journal article" date="2021" name="PeerJ">
        <title>Extensive microbial diversity within the chicken gut microbiome revealed by metagenomics and culture.</title>
        <authorList>
            <person name="Gilroy R."/>
            <person name="Ravi A."/>
            <person name="Getino M."/>
            <person name="Pursley I."/>
            <person name="Horton D.L."/>
            <person name="Alikhan N.F."/>
            <person name="Baker D."/>
            <person name="Gharbi K."/>
            <person name="Hall N."/>
            <person name="Watson M."/>
            <person name="Adriaenssens E.M."/>
            <person name="Foster-Nyarko E."/>
            <person name="Jarju S."/>
            <person name="Secka A."/>
            <person name="Antonio M."/>
            <person name="Oren A."/>
            <person name="Chaudhuri R.R."/>
            <person name="La Ragione R."/>
            <person name="Hildebrand F."/>
            <person name="Pallen M.J."/>
        </authorList>
    </citation>
    <scope>NUCLEOTIDE SEQUENCE</scope>
    <source>
        <strain evidence="3">ChiHile30-977</strain>
    </source>
</reference>
<dbReference type="InterPro" id="IPR019606">
    <property type="entry name" value="GerMN"/>
</dbReference>
<dbReference type="Pfam" id="PF10646">
    <property type="entry name" value="Germane"/>
    <property type="match status" value="1"/>
</dbReference>
<evidence type="ECO:0000313" key="4">
    <source>
        <dbReference type="Proteomes" id="UP000886819"/>
    </source>
</evidence>
<organism evidence="3 4">
    <name type="scientific">Candidatus Avichristensenella intestinipullorum</name>
    <dbReference type="NCBI Taxonomy" id="2840693"/>
    <lineage>
        <taxon>Bacteria</taxon>
        <taxon>Bacillati</taxon>
        <taxon>Bacillota</taxon>
        <taxon>Clostridia</taxon>
        <taxon>Candidatus Avichristensenella</taxon>
    </lineage>
</organism>
<evidence type="ECO:0000259" key="2">
    <source>
        <dbReference type="Pfam" id="PF10646"/>
    </source>
</evidence>
<dbReference type="AlphaFoldDB" id="A0A9D1CJE0"/>
<dbReference type="Proteomes" id="UP000886819">
    <property type="component" value="Unassembled WGS sequence"/>
</dbReference>
<evidence type="ECO:0000313" key="3">
    <source>
        <dbReference type="EMBL" id="HIQ62569.1"/>
    </source>
</evidence>
<name>A0A9D1CJE0_9FIRM</name>
<accession>A0A9D1CJE0</accession>
<gene>
    <name evidence="3" type="ORF">IAA66_03155</name>
</gene>
<feature type="domain" description="GerMN" evidence="2">
    <location>
        <begin position="63"/>
        <end position="184"/>
    </location>
</feature>
<protein>
    <submittedName>
        <fullName evidence="3">GerMN domain-containing protein</fullName>
    </submittedName>
</protein>
<reference evidence="3" key="1">
    <citation type="submission" date="2020-10" db="EMBL/GenBank/DDBJ databases">
        <authorList>
            <person name="Gilroy R."/>
        </authorList>
    </citation>
    <scope>NUCLEOTIDE SEQUENCE</scope>
    <source>
        <strain evidence="3">ChiHile30-977</strain>
    </source>
</reference>
<evidence type="ECO:0000256" key="1">
    <source>
        <dbReference type="SAM" id="MobiDB-lite"/>
    </source>
</evidence>
<proteinExistence type="predicted"/>
<feature type="compositionally biased region" description="Low complexity" evidence="1">
    <location>
        <begin position="30"/>
        <end position="43"/>
    </location>
</feature>
<feature type="region of interest" description="Disordered" evidence="1">
    <location>
        <begin position="30"/>
        <end position="53"/>
    </location>
</feature>
<dbReference type="PROSITE" id="PS51257">
    <property type="entry name" value="PROKAR_LIPOPROTEIN"/>
    <property type="match status" value="1"/>
</dbReference>